<evidence type="ECO:0000313" key="2">
    <source>
        <dbReference type="Proteomes" id="UP001420932"/>
    </source>
</evidence>
<comment type="caution">
    <text evidence="1">The sequence shown here is derived from an EMBL/GenBank/DDBJ whole genome shotgun (WGS) entry which is preliminary data.</text>
</comment>
<sequence length="68" mass="7295">MSTDLDNGDTTPTAMVTPAATITTSSTCMKPQFQVYSSESNRWRASNVELQETCFEEPVVAGGNVYAG</sequence>
<dbReference type="Proteomes" id="UP001420932">
    <property type="component" value="Unassembled WGS sequence"/>
</dbReference>
<gene>
    <name evidence="1" type="ORF">Syun_024810</name>
</gene>
<reference evidence="1 2" key="1">
    <citation type="submission" date="2024-01" db="EMBL/GenBank/DDBJ databases">
        <title>Genome assemblies of Stephania.</title>
        <authorList>
            <person name="Yang L."/>
        </authorList>
    </citation>
    <scope>NUCLEOTIDE SEQUENCE [LARGE SCALE GENOMIC DNA]</scope>
    <source>
        <strain evidence="1">YNDBR</strain>
        <tissue evidence="1">Leaf</tissue>
    </source>
</reference>
<dbReference type="EMBL" id="JBBNAF010000011">
    <property type="protein sequence ID" value="KAK9097765.1"/>
    <property type="molecule type" value="Genomic_DNA"/>
</dbReference>
<evidence type="ECO:0000313" key="1">
    <source>
        <dbReference type="EMBL" id="KAK9097765.1"/>
    </source>
</evidence>
<accession>A0AAP0EQG0</accession>
<protein>
    <submittedName>
        <fullName evidence="1">Uncharacterized protein</fullName>
    </submittedName>
</protein>
<keyword evidence="2" id="KW-1185">Reference proteome</keyword>
<proteinExistence type="predicted"/>
<name>A0AAP0EQG0_9MAGN</name>
<organism evidence="1 2">
    <name type="scientific">Stephania yunnanensis</name>
    <dbReference type="NCBI Taxonomy" id="152371"/>
    <lineage>
        <taxon>Eukaryota</taxon>
        <taxon>Viridiplantae</taxon>
        <taxon>Streptophyta</taxon>
        <taxon>Embryophyta</taxon>
        <taxon>Tracheophyta</taxon>
        <taxon>Spermatophyta</taxon>
        <taxon>Magnoliopsida</taxon>
        <taxon>Ranunculales</taxon>
        <taxon>Menispermaceae</taxon>
        <taxon>Menispermoideae</taxon>
        <taxon>Cissampelideae</taxon>
        <taxon>Stephania</taxon>
    </lineage>
</organism>
<dbReference type="AlphaFoldDB" id="A0AAP0EQG0"/>